<dbReference type="OrthoDB" id="5491447at2"/>
<accession>A0A1M6CRD7</accession>
<keyword evidence="1" id="KW-0472">Membrane</keyword>
<feature type="signal peptide" evidence="2">
    <location>
        <begin position="1"/>
        <end position="19"/>
    </location>
</feature>
<keyword evidence="5" id="KW-1185">Reference proteome</keyword>
<keyword evidence="1" id="KW-1133">Transmembrane helix</keyword>
<dbReference type="RefSeq" id="WP_084549420.1">
    <property type="nucleotide sequence ID" value="NZ_FQYP01000002.1"/>
</dbReference>
<keyword evidence="2" id="KW-0732">Signal</keyword>
<gene>
    <name evidence="4" type="ORF">SAMN04488508_102238</name>
</gene>
<dbReference type="InterPro" id="IPR025403">
    <property type="entry name" value="TgpA-like_C"/>
</dbReference>
<evidence type="ECO:0000313" key="4">
    <source>
        <dbReference type="EMBL" id="SHI63443.1"/>
    </source>
</evidence>
<protein>
    <recommendedName>
        <fullName evidence="3">Protein-glutamine gamma-glutamyltransferase-like C-terminal domain-containing protein</fullName>
    </recommendedName>
</protein>
<evidence type="ECO:0000259" key="3">
    <source>
        <dbReference type="Pfam" id="PF13559"/>
    </source>
</evidence>
<organism evidence="4 5">
    <name type="scientific">Aquimarina spongiae</name>
    <dbReference type="NCBI Taxonomy" id="570521"/>
    <lineage>
        <taxon>Bacteria</taxon>
        <taxon>Pseudomonadati</taxon>
        <taxon>Bacteroidota</taxon>
        <taxon>Flavobacteriia</taxon>
        <taxon>Flavobacteriales</taxon>
        <taxon>Flavobacteriaceae</taxon>
        <taxon>Aquimarina</taxon>
    </lineage>
</organism>
<keyword evidence="1" id="KW-0812">Transmembrane</keyword>
<dbReference type="Proteomes" id="UP000184432">
    <property type="component" value="Unassembled WGS sequence"/>
</dbReference>
<feature type="domain" description="Protein-glutamine gamma-glutamyltransferase-like C-terminal" evidence="3">
    <location>
        <begin position="174"/>
        <end position="237"/>
    </location>
</feature>
<sequence length="249" mass="29794">MKFLYFLLFFIPFSIAAQAVDSTSVVQSQEVIYDLDSEIEVQKLDQDKIESYKNDKAFNYTEKQEVDNWWTQFKSWLAQAFMKFINWLFGTSEANSFWAGFFNILPYLVIIAVLFLLVWLFMKVNPREMLLENEEIPQVAFTDEEDIIHNQDIRDLINQAIKQQNFRLAIRYYYLLVLKNLSEAEYIDWESQKTNTDYSKELTDSSLREQFKVITKLYDFIWYGSFEVNQNTYQQAEKEFLSITQSIQK</sequence>
<feature type="transmembrane region" description="Helical" evidence="1">
    <location>
        <begin position="97"/>
        <end position="121"/>
    </location>
</feature>
<name>A0A1M6CRD7_9FLAO</name>
<dbReference type="EMBL" id="FQYP01000002">
    <property type="protein sequence ID" value="SHI63443.1"/>
    <property type="molecule type" value="Genomic_DNA"/>
</dbReference>
<reference evidence="5" key="1">
    <citation type="submission" date="2016-11" db="EMBL/GenBank/DDBJ databases">
        <authorList>
            <person name="Varghese N."/>
            <person name="Submissions S."/>
        </authorList>
    </citation>
    <scope>NUCLEOTIDE SEQUENCE [LARGE SCALE GENOMIC DNA]</scope>
    <source>
        <strain evidence="5">DSM 22623</strain>
    </source>
</reference>
<evidence type="ECO:0000256" key="2">
    <source>
        <dbReference type="SAM" id="SignalP"/>
    </source>
</evidence>
<feature type="chain" id="PRO_5013359514" description="Protein-glutamine gamma-glutamyltransferase-like C-terminal domain-containing protein" evidence="2">
    <location>
        <begin position="20"/>
        <end position="249"/>
    </location>
</feature>
<dbReference type="Pfam" id="PF13559">
    <property type="entry name" value="DUF4129"/>
    <property type="match status" value="1"/>
</dbReference>
<proteinExistence type="predicted"/>
<dbReference type="AlphaFoldDB" id="A0A1M6CRD7"/>
<dbReference type="STRING" id="570521.SAMN04488508_102238"/>
<evidence type="ECO:0000313" key="5">
    <source>
        <dbReference type="Proteomes" id="UP000184432"/>
    </source>
</evidence>
<evidence type="ECO:0000256" key="1">
    <source>
        <dbReference type="SAM" id="Phobius"/>
    </source>
</evidence>